<dbReference type="Proteomes" id="UP000245639">
    <property type="component" value="Unassembled WGS sequence"/>
</dbReference>
<gene>
    <name evidence="2" type="ORF">C8D89_1372</name>
</gene>
<accession>A0A2U1E6Y7</accession>
<dbReference type="InterPro" id="IPR013785">
    <property type="entry name" value="Aldolase_TIM"/>
</dbReference>
<organism evidence="2 3">
    <name type="scientific">Actinomycetospora cinnamomea</name>
    <dbReference type="NCBI Taxonomy" id="663609"/>
    <lineage>
        <taxon>Bacteria</taxon>
        <taxon>Bacillati</taxon>
        <taxon>Actinomycetota</taxon>
        <taxon>Actinomycetes</taxon>
        <taxon>Pseudonocardiales</taxon>
        <taxon>Pseudonocardiaceae</taxon>
        <taxon>Actinomycetospora</taxon>
    </lineage>
</organism>
<feature type="compositionally biased region" description="Basic residues" evidence="1">
    <location>
        <begin position="252"/>
        <end position="261"/>
    </location>
</feature>
<feature type="region of interest" description="Disordered" evidence="1">
    <location>
        <begin position="241"/>
        <end position="261"/>
    </location>
</feature>
<evidence type="ECO:0000313" key="2">
    <source>
        <dbReference type="EMBL" id="PVY95459.1"/>
    </source>
</evidence>
<sequence>MVLQCCLNGARPAGAYPAVPMSPRHLARDARAVSALGVHSVHVHPRDRDGRESLDPPTVGAVTHAIRAAAPRTEIGVTTARWVEPDPLTRIDIIGQWGRLPAHARPDVASVNVHERGWQRVCAALVAAGIGVELGVWTCGDAVQLRQAGLPPGTIRVLAEVTVTDPEIALIEAMRILDALGPLPAPILLHGEDAGAWPVLAHAQRLNLDTRIGFEDTLEGPERARRATSNEQLVRYALDKAATPQRADRSVRSRRGAAHRH</sequence>
<dbReference type="GO" id="GO:0043720">
    <property type="term" value="F:3-keto-5-aminohexanoate cleavage activity"/>
    <property type="evidence" value="ECO:0007669"/>
    <property type="project" value="InterPro"/>
</dbReference>
<dbReference type="InterPro" id="IPR008567">
    <property type="entry name" value="BKACE"/>
</dbReference>
<dbReference type="Gene3D" id="3.20.20.70">
    <property type="entry name" value="Aldolase class I"/>
    <property type="match status" value="1"/>
</dbReference>
<name>A0A2U1E6Y7_9PSEU</name>
<dbReference type="EMBL" id="QEKW01000037">
    <property type="protein sequence ID" value="PVY95459.1"/>
    <property type="molecule type" value="Genomic_DNA"/>
</dbReference>
<evidence type="ECO:0000313" key="3">
    <source>
        <dbReference type="Proteomes" id="UP000245639"/>
    </source>
</evidence>
<keyword evidence="3" id="KW-1185">Reference proteome</keyword>
<dbReference type="AlphaFoldDB" id="A0A2U1E6Y7"/>
<comment type="caution">
    <text evidence="2">The sequence shown here is derived from an EMBL/GenBank/DDBJ whole genome shotgun (WGS) entry which is preliminary data.</text>
</comment>
<reference evidence="2 3" key="1">
    <citation type="submission" date="2018-04" db="EMBL/GenBank/DDBJ databases">
        <title>Genomic Encyclopedia of Type Strains, Phase IV (KMG-IV): sequencing the most valuable type-strain genomes for metagenomic binning, comparative biology and taxonomic classification.</title>
        <authorList>
            <person name="Goeker M."/>
        </authorList>
    </citation>
    <scope>NUCLEOTIDE SEQUENCE [LARGE SCALE GENOMIC DNA]</scope>
    <source>
        <strain evidence="2 3">DSM 45771</strain>
    </source>
</reference>
<dbReference type="Pfam" id="PF05853">
    <property type="entry name" value="BKACE"/>
    <property type="match status" value="1"/>
</dbReference>
<evidence type="ECO:0000256" key="1">
    <source>
        <dbReference type="SAM" id="MobiDB-lite"/>
    </source>
</evidence>
<proteinExistence type="predicted"/>
<protein>
    <submittedName>
        <fullName evidence="2">Uncharacterized protein (DUF849 family)</fullName>
    </submittedName>
</protein>
<dbReference type="PANTHER" id="PTHR37418">
    <property type="entry name" value="3-KETO-5-AMINOHEXANOATE CLEAVAGE ENZYME-RELATED"/>
    <property type="match status" value="1"/>
</dbReference>
<dbReference type="PANTHER" id="PTHR37418:SF1">
    <property type="entry name" value="3-KETO-5-AMINOHEXANOATE CLEAVAGE PROTEIN"/>
    <property type="match status" value="1"/>
</dbReference>